<keyword evidence="2" id="KW-1185">Reference proteome</keyword>
<name>A0A5B7CQV6_PORTR</name>
<gene>
    <name evidence="1" type="ORF">E2C01_003356</name>
</gene>
<dbReference type="EMBL" id="VSRR010000127">
    <property type="protein sequence ID" value="MPC10716.1"/>
    <property type="molecule type" value="Genomic_DNA"/>
</dbReference>
<dbReference type="AlphaFoldDB" id="A0A5B7CQV6"/>
<evidence type="ECO:0000313" key="2">
    <source>
        <dbReference type="Proteomes" id="UP000324222"/>
    </source>
</evidence>
<evidence type="ECO:0000313" key="1">
    <source>
        <dbReference type="EMBL" id="MPC10716.1"/>
    </source>
</evidence>
<proteinExistence type="predicted"/>
<sequence length="121" mass="13916">MAITHTRTGGYLLPRVSRMPTGYCFDPRTSRCPYSDSAGVRVVERRRPLNPATSVLHLRYPARASYRPSLLLFPLQQLSFAREEVALIHVAKSDTTYYMHATGDSEPHFYREQSIRRPHIP</sequence>
<comment type="caution">
    <text evidence="1">The sequence shown here is derived from an EMBL/GenBank/DDBJ whole genome shotgun (WGS) entry which is preliminary data.</text>
</comment>
<dbReference type="Proteomes" id="UP000324222">
    <property type="component" value="Unassembled WGS sequence"/>
</dbReference>
<reference evidence="1 2" key="1">
    <citation type="submission" date="2019-05" db="EMBL/GenBank/DDBJ databases">
        <title>Another draft genome of Portunus trituberculatus and its Hox gene families provides insights of decapod evolution.</title>
        <authorList>
            <person name="Jeong J.-H."/>
            <person name="Song I."/>
            <person name="Kim S."/>
            <person name="Choi T."/>
            <person name="Kim D."/>
            <person name="Ryu S."/>
            <person name="Kim W."/>
        </authorList>
    </citation>
    <scope>NUCLEOTIDE SEQUENCE [LARGE SCALE GENOMIC DNA]</scope>
    <source>
        <tissue evidence="1">Muscle</tissue>
    </source>
</reference>
<accession>A0A5B7CQV6</accession>
<protein>
    <submittedName>
        <fullName evidence="1">Uncharacterized protein</fullName>
    </submittedName>
</protein>
<organism evidence="1 2">
    <name type="scientific">Portunus trituberculatus</name>
    <name type="common">Swimming crab</name>
    <name type="synonym">Neptunus trituberculatus</name>
    <dbReference type="NCBI Taxonomy" id="210409"/>
    <lineage>
        <taxon>Eukaryota</taxon>
        <taxon>Metazoa</taxon>
        <taxon>Ecdysozoa</taxon>
        <taxon>Arthropoda</taxon>
        <taxon>Crustacea</taxon>
        <taxon>Multicrustacea</taxon>
        <taxon>Malacostraca</taxon>
        <taxon>Eumalacostraca</taxon>
        <taxon>Eucarida</taxon>
        <taxon>Decapoda</taxon>
        <taxon>Pleocyemata</taxon>
        <taxon>Brachyura</taxon>
        <taxon>Eubrachyura</taxon>
        <taxon>Portunoidea</taxon>
        <taxon>Portunidae</taxon>
        <taxon>Portuninae</taxon>
        <taxon>Portunus</taxon>
    </lineage>
</organism>